<dbReference type="PANTHER" id="PTHR46558">
    <property type="entry name" value="TRACRIPTIONAL REGULATORY PROTEIN-RELATED-RELATED"/>
    <property type="match status" value="1"/>
</dbReference>
<feature type="domain" description="HTH cro/C1-type" evidence="3">
    <location>
        <begin position="7"/>
        <end position="61"/>
    </location>
</feature>
<accession>A0ABY2YUS7</accession>
<keyword evidence="2" id="KW-0472">Membrane</keyword>
<sequence>MELSTKLKKARKDKKLTQEYVASQINVSRKTISSWENGRGKPNSSYLKQLNSIYNTNLQLYYTQNKHKNNNKYFYTIYFINIMLFILCLINLFTHLLTGIATFQLILTSFLFVKFRTNIFIYIKNNKIIQFVFVLLFIFFLIIIMNNMELKYNFSNILEDFPFFIGAIIHSLILTSSFFIITNYRKVK</sequence>
<protein>
    <submittedName>
        <fullName evidence="4">XRE family transcriptional regulator</fullName>
    </submittedName>
</protein>
<dbReference type="SMART" id="SM00530">
    <property type="entry name" value="HTH_XRE"/>
    <property type="match status" value="1"/>
</dbReference>
<evidence type="ECO:0000313" key="4">
    <source>
        <dbReference type="EMBL" id="TPR14338.1"/>
    </source>
</evidence>
<gene>
    <name evidence="4" type="ORF">DY048_05160</name>
</gene>
<dbReference type="EMBL" id="QUAM01000003">
    <property type="protein sequence ID" value="TPR14338.1"/>
    <property type="molecule type" value="Genomic_DNA"/>
</dbReference>
<dbReference type="SUPFAM" id="SSF47413">
    <property type="entry name" value="lambda repressor-like DNA-binding domains"/>
    <property type="match status" value="1"/>
</dbReference>
<organism evidence="4 5">
    <name type="scientific">Apilactobacillus timberlakei</name>
    <dbReference type="NCBI Taxonomy" id="2008380"/>
    <lineage>
        <taxon>Bacteria</taxon>
        <taxon>Bacillati</taxon>
        <taxon>Bacillota</taxon>
        <taxon>Bacilli</taxon>
        <taxon>Lactobacillales</taxon>
        <taxon>Lactobacillaceae</taxon>
        <taxon>Apilactobacillus</taxon>
    </lineage>
</organism>
<dbReference type="InterPro" id="IPR001387">
    <property type="entry name" value="Cro/C1-type_HTH"/>
</dbReference>
<keyword evidence="1" id="KW-0238">DNA-binding</keyword>
<keyword evidence="2" id="KW-1133">Transmembrane helix</keyword>
<evidence type="ECO:0000256" key="2">
    <source>
        <dbReference type="SAM" id="Phobius"/>
    </source>
</evidence>
<evidence type="ECO:0000256" key="1">
    <source>
        <dbReference type="ARBA" id="ARBA00023125"/>
    </source>
</evidence>
<feature type="transmembrane region" description="Helical" evidence="2">
    <location>
        <begin position="161"/>
        <end position="181"/>
    </location>
</feature>
<dbReference type="Pfam" id="PF01381">
    <property type="entry name" value="HTH_3"/>
    <property type="match status" value="1"/>
</dbReference>
<dbReference type="InterPro" id="IPR010982">
    <property type="entry name" value="Lambda_DNA-bd_dom_sf"/>
</dbReference>
<dbReference type="Gene3D" id="1.10.260.40">
    <property type="entry name" value="lambda repressor-like DNA-binding domains"/>
    <property type="match status" value="1"/>
</dbReference>
<feature type="transmembrane region" description="Helical" evidence="2">
    <location>
        <begin position="99"/>
        <end position="116"/>
    </location>
</feature>
<dbReference type="PROSITE" id="PS50943">
    <property type="entry name" value="HTH_CROC1"/>
    <property type="match status" value="1"/>
</dbReference>
<feature type="transmembrane region" description="Helical" evidence="2">
    <location>
        <begin position="73"/>
        <end position="93"/>
    </location>
</feature>
<dbReference type="Proteomes" id="UP000767392">
    <property type="component" value="Unassembled WGS sequence"/>
</dbReference>
<dbReference type="CDD" id="cd00093">
    <property type="entry name" value="HTH_XRE"/>
    <property type="match status" value="1"/>
</dbReference>
<name>A0ABY2YUS7_9LACO</name>
<reference evidence="4 5" key="1">
    <citation type="submission" date="2018-08" db="EMBL/GenBank/DDBJ databases">
        <title>Comparative genomics of wild bee and flower associated Lactobacillus reveals potential adaptation to the bee host.</title>
        <authorList>
            <person name="Vuong H.Q."/>
            <person name="Mcfrederick Q.S."/>
        </authorList>
    </citation>
    <scope>NUCLEOTIDE SEQUENCE [LARGE SCALE GENOMIC DNA]</scope>
    <source>
        <strain evidence="4 5">HV_04</strain>
    </source>
</reference>
<proteinExistence type="predicted"/>
<keyword evidence="2" id="KW-0812">Transmembrane</keyword>
<evidence type="ECO:0000259" key="3">
    <source>
        <dbReference type="PROSITE" id="PS50943"/>
    </source>
</evidence>
<dbReference type="RefSeq" id="WP_105988061.1">
    <property type="nucleotide sequence ID" value="NZ_POST01000003.1"/>
</dbReference>
<dbReference type="PANTHER" id="PTHR46558:SF11">
    <property type="entry name" value="HTH-TYPE TRANSCRIPTIONAL REGULATOR XRE"/>
    <property type="match status" value="1"/>
</dbReference>
<keyword evidence="5" id="KW-1185">Reference proteome</keyword>
<evidence type="ECO:0000313" key="5">
    <source>
        <dbReference type="Proteomes" id="UP000767392"/>
    </source>
</evidence>
<feature type="transmembrane region" description="Helical" evidence="2">
    <location>
        <begin position="128"/>
        <end position="146"/>
    </location>
</feature>
<comment type="caution">
    <text evidence="4">The sequence shown here is derived from an EMBL/GenBank/DDBJ whole genome shotgun (WGS) entry which is preliminary data.</text>
</comment>